<name>A0ABT6ZVK1_9ACTN</name>
<reference evidence="3 4" key="1">
    <citation type="submission" date="2023-05" db="EMBL/GenBank/DDBJ databases">
        <title>Streptantibioticus silvisoli sp. nov., acidotolerant actinomycetes 1 from pine litter.</title>
        <authorList>
            <person name="Swiecimska M."/>
            <person name="Golinska P."/>
            <person name="Sangal V."/>
            <person name="Wachnowicz B."/>
            <person name="Goodfellow M."/>
        </authorList>
    </citation>
    <scope>NUCLEOTIDE SEQUENCE [LARGE SCALE GENOMIC DNA]</scope>
    <source>
        <strain evidence="3 4">DSM 42109</strain>
    </source>
</reference>
<gene>
    <name evidence="3" type="ORF">NMN56_012970</name>
</gene>
<organism evidence="3 4">
    <name type="scientific">Streptomyces iconiensis</name>
    <dbReference type="NCBI Taxonomy" id="1384038"/>
    <lineage>
        <taxon>Bacteria</taxon>
        <taxon>Bacillati</taxon>
        <taxon>Actinomycetota</taxon>
        <taxon>Actinomycetes</taxon>
        <taxon>Kitasatosporales</taxon>
        <taxon>Streptomycetaceae</taxon>
        <taxon>Streptomyces</taxon>
    </lineage>
</organism>
<accession>A0ABT6ZVK1</accession>
<dbReference type="RefSeq" id="WP_274040196.1">
    <property type="nucleotide sequence ID" value="NZ_JANCPR020000010.1"/>
</dbReference>
<keyword evidence="4" id="KW-1185">Reference proteome</keyword>
<evidence type="ECO:0000256" key="2">
    <source>
        <dbReference type="SAM" id="SignalP"/>
    </source>
</evidence>
<evidence type="ECO:0000313" key="3">
    <source>
        <dbReference type="EMBL" id="MDJ1132852.1"/>
    </source>
</evidence>
<dbReference type="Proteomes" id="UP001214441">
    <property type="component" value="Unassembled WGS sequence"/>
</dbReference>
<feature type="signal peptide" evidence="2">
    <location>
        <begin position="1"/>
        <end position="26"/>
    </location>
</feature>
<feature type="chain" id="PRO_5045607239" description="Secreted protein" evidence="2">
    <location>
        <begin position="27"/>
        <end position="69"/>
    </location>
</feature>
<protein>
    <recommendedName>
        <fullName evidence="5">Secreted protein</fullName>
    </recommendedName>
</protein>
<dbReference type="EMBL" id="JANCPR020000010">
    <property type="protein sequence ID" value="MDJ1132852.1"/>
    <property type="molecule type" value="Genomic_DNA"/>
</dbReference>
<evidence type="ECO:0000313" key="4">
    <source>
        <dbReference type="Proteomes" id="UP001214441"/>
    </source>
</evidence>
<evidence type="ECO:0008006" key="5">
    <source>
        <dbReference type="Google" id="ProtNLM"/>
    </source>
</evidence>
<sequence length="69" mass="6870">MRRSLAAAVTTTALALAVAPVGAAHAKGSDSGATPTGKILGEASKSAVESATPQLPTDKLVNDNMPARR</sequence>
<evidence type="ECO:0000256" key="1">
    <source>
        <dbReference type="SAM" id="MobiDB-lite"/>
    </source>
</evidence>
<comment type="caution">
    <text evidence="3">The sequence shown here is derived from an EMBL/GenBank/DDBJ whole genome shotgun (WGS) entry which is preliminary data.</text>
</comment>
<feature type="region of interest" description="Disordered" evidence="1">
    <location>
        <begin position="23"/>
        <end position="69"/>
    </location>
</feature>
<keyword evidence="2" id="KW-0732">Signal</keyword>
<proteinExistence type="predicted"/>